<keyword evidence="3" id="KW-0520">NAD</keyword>
<dbReference type="InterPro" id="IPR016162">
    <property type="entry name" value="Ald_DH_N"/>
</dbReference>
<dbReference type="EMBL" id="CM000782">
    <property type="protein sequence ID" value="AQK88023.1"/>
    <property type="molecule type" value="Genomic_DNA"/>
</dbReference>
<accession>A0A1D6MB74</accession>
<evidence type="ECO:0000313" key="5">
    <source>
        <dbReference type="EMBL" id="AQK88023.1"/>
    </source>
</evidence>
<organism evidence="5">
    <name type="scientific">Zea mays</name>
    <name type="common">Maize</name>
    <dbReference type="NCBI Taxonomy" id="4577"/>
    <lineage>
        <taxon>Eukaryota</taxon>
        <taxon>Viridiplantae</taxon>
        <taxon>Streptophyta</taxon>
        <taxon>Embryophyta</taxon>
        <taxon>Tracheophyta</taxon>
        <taxon>Spermatophyta</taxon>
        <taxon>Magnoliopsida</taxon>
        <taxon>Liliopsida</taxon>
        <taxon>Poales</taxon>
        <taxon>Poaceae</taxon>
        <taxon>PACMAD clade</taxon>
        <taxon>Panicoideae</taxon>
        <taxon>Andropogonodae</taxon>
        <taxon>Andropogoneae</taxon>
        <taxon>Tripsacinae</taxon>
        <taxon>Zea</taxon>
    </lineage>
</organism>
<keyword evidence="2" id="KW-0560">Oxidoreductase</keyword>
<dbReference type="GO" id="GO:0004029">
    <property type="term" value="F:aldehyde dehydrogenase (NAD+) activity"/>
    <property type="evidence" value="ECO:0007669"/>
    <property type="project" value="InterPro"/>
</dbReference>
<gene>
    <name evidence="5" type="ORF">ZEAMMB73_Zm00001d038841</name>
</gene>
<proteinExistence type="inferred from homology"/>
<dbReference type="FunFam" id="3.40.309.10:FF:000023">
    <property type="entry name" value="Aldehyde dehydrogenase 12"/>
    <property type="match status" value="1"/>
</dbReference>
<dbReference type="PANTHER" id="PTHR43521:SF7">
    <property type="entry name" value="DELTA-1-PYRROLINE-5-CARBOXYLATE DEHYDROGENASE 12A1, MITOCHONDRIAL"/>
    <property type="match status" value="1"/>
</dbReference>
<evidence type="ECO:0000256" key="3">
    <source>
        <dbReference type="ARBA" id="ARBA00023027"/>
    </source>
</evidence>
<dbReference type="EMBL" id="CM000782">
    <property type="protein sequence ID" value="AQK88029.1"/>
    <property type="molecule type" value="Genomic_DNA"/>
</dbReference>
<feature type="domain" description="Aldehyde dehydrogenase" evidence="4">
    <location>
        <begin position="25"/>
        <end position="384"/>
    </location>
</feature>
<dbReference type="InterPro" id="IPR015590">
    <property type="entry name" value="Aldehyde_DH_dom"/>
</dbReference>
<dbReference type="InterPro" id="IPR016160">
    <property type="entry name" value="Ald_DH_CS_CYS"/>
</dbReference>
<dbReference type="Gene3D" id="3.40.309.10">
    <property type="entry name" value="Aldehyde Dehydrogenase, Chain A, domain 2"/>
    <property type="match status" value="1"/>
</dbReference>
<dbReference type="ExpressionAtlas" id="A0A1D6MB74">
    <property type="expression patterns" value="baseline and differential"/>
</dbReference>
<dbReference type="SUPFAM" id="SSF53720">
    <property type="entry name" value="ALDH-like"/>
    <property type="match status" value="1"/>
</dbReference>
<dbReference type="PROSITE" id="PS00070">
    <property type="entry name" value="ALDEHYDE_DEHYDR_CYS"/>
    <property type="match status" value="1"/>
</dbReference>
<dbReference type="PANTHER" id="PTHR43521">
    <property type="entry name" value="ALPHA-AMINOADIPIC SEMIALDEHYDE DEHYDROGENASE"/>
    <property type="match status" value="1"/>
</dbReference>
<dbReference type="FunFam" id="3.40.605.10:FF:000019">
    <property type="entry name" value="probable aldehyde dehydrogenase"/>
    <property type="match status" value="1"/>
</dbReference>
<dbReference type="InterPro" id="IPR016163">
    <property type="entry name" value="Ald_DH_C"/>
</dbReference>
<sequence length="444" mass="49027">MCRYLMYGDISAKAAHMLGQPAVLDFFAKLIQRVSPKSYQQALAEVQVSQKFLENFCGDQVRFLARSFAVPGNHLGQRSNGYRWPYGPVAIITPFNFPLEIPLLQLMGALYMGNKPVLKVDSKVSIVMEQMIRLLHDCGLPAEDMDFINSDGAVMNKLLLEANPKMTLFTGSSRVAEKLAADLKGRVKLEDAGFDWKILGPDVQEVDYVAWVCDQDAYACSGQKCSAQSVLFMHKNWSSSGLLEKMKKLSERRKLEDLTIGPVLTVTTEAMIEHMNNLLKIRGSKVLFGGEPLANHSIPKIYGAMKPTAVFVPLEEILKSGNFELVTKEIFGPFQVVTEYSEDQLELVLEACERMNAHLTAAVVSNDPLFLQDVLGRSVNGTTYAGIRARTTGAPQNHWFGPAGDPRGAGIGTPEAIKLVWSCHREVIYDVGPVPESWALPSAT</sequence>
<dbReference type="InterPro" id="IPR016161">
    <property type="entry name" value="Ald_DH/histidinol_DH"/>
</dbReference>
<evidence type="ECO:0000256" key="1">
    <source>
        <dbReference type="ARBA" id="ARBA00009986"/>
    </source>
</evidence>
<reference evidence="5" key="1">
    <citation type="submission" date="2015-12" db="EMBL/GenBank/DDBJ databases">
        <title>Update maize B73 reference genome by single molecule sequencing technologies.</title>
        <authorList>
            <consortium name="Maize Genome Sequencing Project"/>
            <person name="Ware D."/>
        </authorList>
    </citation>
    <scope>NUCLEOTIDE SEQUENCE</scope>
    <source>
        <tissue evidence="5">Seedling</tissue>
    </source>
</reference>
<dbReference type="Pfam" id="PF00171">
    <property type="entry name" value="Aldedh"/>
    <property type="match status" value="1"/>
</dbReference>
<evidence type="ECO:0000256" key="2">
    <source>
        <dbReference type="ARBA" id="ARBA00023002"/>
    </source>
</evidence>
<name>A0A1D6MB74_MAIZE</name>
<dbReference type="AlphaFoldDB" id="A0A1D6MB74"/>
<comment type="similarity">
    <text evidence="1">Belongs to the aldehyde dehydrogenase family.</text>
</comment>
<dbReference type="InterPro" id="IPR044638">
    <property type="entry name" value="ALDH7A1-like"/>
</dbReference>
<dbReference type="Gene3D" id="3.40.605.10">
    <property type="entry name" value="Aldehyde Dehydrogenase, Chain A, domain 1"/>
    <property type="match status" value="1"/>
</dbReference>
<evidence type="ECO:0000259" key="4">
    <source>
        <dbReference type="Pfam" id="PF00171"/>
    </source>
</evidence>
<protein>
    <submittedName>
        <fullName evidence="5">Putative aldehyde dehydrogenase MIS1</fullName>
    </submittedName>
</protein>